<dbReference type="KEGG" id="sna:Snas_6015"/>
<keyword evidence="3" id="KW-0548">Nucleotidyltransferase</keyword>
<dbReference type="Pfam" id="PF22640">
    <property type="entry name" value="ManC_GMP_beta-helix"/>
    <property type="match status" value="1"/>
</dbReference>
<gene>
    <name evidence="3" type="ordered locus">Snas_6015</name>
</gene>
<dbReference type="Gene3D" id="3.90.550.10">
    <property type="entry name" value="Spore Coat Polysaccharide Biosynthesis Protein SpsA, Chain A"/>
    <property type="match status" value="1"/>
</dbReference>
<dbReference type="InterPro" id="IPR005835">
    <property type="entry name" value="NTP_transferase_dom"/>
</dbReference>
<organism evidence="3 4">
    <name type="scientific">Stackebrandtia nassauensis (strain DSM 44728 / CIP 108903 / NRRL B-16338 / NBRC 102104 / LLR-40K-21)</name>
    <dbReference type="NCBI Taxonomy" id="446470"/>
    <lineage>
        <taxon>Bacteria</taxon>
        <taxon>Bacillati</taxon>
        <taxon>Actinomycetota</taxon>
        <taxon>Actinomycetes</taxon>
        <taxon>Glycomycetales</taxon>
        <taxon>Glycomycetaceae</taxon>
        <taxon>Stackebrandtia</taxon>
    </lineage>
</organism>
<dbReference type="PANTHER" id="PTHR46390:SF1">
    <property type="entry name" value="MANNOSE-1-PHOSPHATE GUANYLYLTRANSFERASE"/>
    <property type="match status" value="1"/>
</dbReference>
<dbReference type="InterPro" id="IPR051161">
    <property type="entry name" value="Mannose-6P_isomerase_type2"/>
</dbReference>
<dbReference type="eggNOG" id="COG0836">
    <property type="taxonomic scope" value="Bacteria"/>
</dbReference>
<name>D3Q160_STANL</name>
<sequence length="425" mass="45461">MASVLLRRPLTRRLAALSPDPKYTRYEGPAPPCQAWSGAVSRRTSHYRPLSLPLLSLGILCRMLHSVIPAGGSGTRLWPLSRADNPKFLHPLTGSDLTLIQSTVARLAPLSDAAHRYVVTGTAHAAAVARQLPELPESNILVEPSPRDSAAAIALAAAVIAERDPNALMGSFAADHLIADAAGFAKTVEAAMEMAADGLLMTIGITPTGPDTSYGYLRRGEALGAGNLLQEFKEKPDHVAAVEYVSSGDYLWNASMFVWRVDVFLAELNRQRPHLHDTVRELAGAWDSPRREELFGKLWPELEKISVDYAVMEGAAAAGKVGVVPGDFGWNDVGDFDTLGAILPPHDDSGNVVISTGAEGVDVLTLDARRNVLVPGSGRLVATVGTDDLIIVDTPDALLVCPRDRAQDVKKLVDELKNRGDTGLV</sequence>
<evidence type="ECO:0000313" key="3">
    <source>
        <dbReference type="EMBL" id="ADD45640.1"/>
    </source>
</evidence>
<dbReference type="AlphaFoldDB" id="D3Q160"/>
<dbReference type="EMBL" id="CP001778">
    <property type="protein sequence ID" value="ADD45640.1"/>
    <property type="molecule type" value="Genomic_DNA"/>
</dbReference>
<evidence type="ECO:0000259" key="2">
    <source>
        <dbReference type="Pfam" id="PF22640"/>
    </source>
</evidence>
<evidence type="ECO:0000313" key="4">
    <source>
        <dbReference type="Proteomes" id="UP000000844"/>
    </source>
</evidence>
<dbReference type="InterPro" id="IPR054566">
    <property type="entry name" value="ManC/GMP-like_b-helix"/>
</dbReference>
<dbReference type="Pfam" id="PF00483">
    <property type="entry name" value="NTP_transferase"/>
    <property type="match status" value="1"/>
</dbReference>
<keyword evidence="3" id="KW-0808">Transferase</keyword>
<reference evidence="3 4" key="1">
    <citation type="journal article" date="2009" name="Stand. Genomic Sci.">
        <title>Complete genome sequence of Stackebrandtia nassauensis type strain (LLR-40K-21).</title>
        <authorList>
            <person name="Munk C."/>
            <person name="Lapidus A."/>
            <person name="Copeland A."/>
            <person name="Jando M."/>
            <person name="Mayilraj S."/>
            <person name="Glavina Del Rio T."/>
            <person name="Nolan M."/>
            <person name="Chen F."/>
            <person name="Lucas S."/>
            <person name="Tice H."/>
            <person name="Cheng J.F."/>
            <person name="Han C."/>
            <person name="Detter J.C."/>
            <person name="Bruce D."/>
            <person name="Goodwin L."/>
            <person name="Chain P."/>
            <person name="Pitluck S."/>
            <person name="Goker M."/>
            <person name="Ovchinikova G."/>
            <person name="Pati A."/>
            <person name="Ivanova N."/>
            <person name="Mavromatis K."/>
            <person name="Chen A."/>
            <person name="Palaniappan K."/>
            <person name="Land M."/>
            <person name="Hauser L."/>
            <person name="Chang Y.J."/>
            <person name="Jeffries C.D."/>
            <person name="Bristow J."/>
            <person name="Eisen J.A."/>
            <person name="Markowitz V."/>
            <person name="Hugenholtz P."/>
            <person name="Kyrpides N.C."/>
            <person name="Klenk H.P."/>
        </authorList>
    </citation>
    <scope>NUCLEOTIDE SEQUENCE [LARGE SCALE GENOMIC DNA]</scope>
    <source>
        <strain evidence="4">DSM 44728 / CIP 108903 / NRRL B-16338 / NBRC 102104 / LLR-40K-21</strain>
    </source>
</reference>
<protein>
    <submittedName>
        <fullName evidence="3">Mannose-1-phosphate guanylyltransferase</fullName>
        <ecNumber evidence="3">2.7.7.13</ecNumber>
    </submittedName>
</protein>
<dbReference type="SUPFAM" id="SSF53448">
    <property type="entry name" value="Nucleotide-diphospho-sugar transferases"/>
    <property type="match status" value="1"/>
</dbReference>
<dbReference type="GO" id="GO:0009298">
    <property type="term" value="P:GDP-mannose biosynthetic process"/>
    <property type="evidence" value="ECO:0007669"/>
    <property type="project" value="TreeGrafter"/>
</dbReference>
<dbReference type="CDD" id="cd02509">
    <property type="entry name" value="GDP-M1P_Guanylyltransferase"/>
    <property type="match status" value="1"/>
</dbReference>
<dbReference type="STRING" id="446470.Snas_6015"/>
<evidence type="ECO:0000259" key="1">
    <source>
        <dbReference type="Pfam" id="PF00483"/>
    </source>
</evidence>
<accession>D3Q160</accession>
<dbReference type="PANTHER" id="PTHR46390">
    <property type="entry name" value="MANNOSE-1-PHOSPHATE GUANYLYLTRANSFERASE"/>
    <property type="match status" value="1"/>
</dbReference>
<feature type="domain" description="MannoseP isomerase/GMP-like beta-helix" evidence="2">
    <location>
        <begin position="365"/>
        <end position="416"/>
    </location>
</feature>
<dbReference type="InterPro" id="IPR049577">
    <property type="entry name" value="GMPP_N"/>
</dbReference>
<dbReference type="InterPro" id="IPR029044">
    <property type="entry name" value="Nucleotide-diphossugar_trans"/>
</dbReference>
<dbReference type="GO" id="GO:0004475">
    <property type="term" value="F:mannose-1-phosphate guanylyltransferase (GTP) activity"/>
    <property type="evidence" value="ECO:0007669"/>
    <property type="project" value="UniProtKB-EC"/>
</dbReference>
<dbReference type="Proteomes" id="UP000000844">
    <property type="component" value="Chromosome"/>
</dbReference>
<dbReference type="SUPFAM" id="SSF159283">
    <property type="entry name" value="Guanosine diphospho-D-mannose pyrophosphorylase/mannose-6-phosphate isomerase linker domain"/>
    <property type="match status" value="1"/>
</dbReference>
<feature type="domain" description="Nucleotidyl transferase" evidence="1">
    <location>
        <begin position="67"/>
        <end position="339"/>
    </location>
</feature>
<proteinExistence type="predicted"/>
<dbReference type="HOGENOM" id="CLU_035527_0_1_11"/>
<dbReference type="EC" id="2.7.7.13" evidence="3"/>
<keyword evidence="4" id="KW-1185">Reference proteome</keyword>